<organism evidence="2 3">
    <name type="scientific">Aeromonas veronii</name>
    <dbReference type="NCBI Taxonomy" id="654"/>
    <lineage>
        <taxon>Bacteria</taxon>
        <taxon>Pseudomonadati</taxon>
        <taxon>Pseudomonadota</taxon>
        <taxon>Gammaproteobacteria</taxon>
        <taxon>Aeromonadales</taxon>
        <taxon>Aeromonadaceae</taxon>
        <taxon>Aeromonas</taxon>
    </lineage>
</organism>
<keyword evidence="1" id="KW-1133">Transmembrane helix</keyword>
<feature type="transmembrane region" description="Helical" evidence="1">
    <location>
        <begin position="117"/>
        <end position="138"/>
    </location>
</feature>
<reference evidence="2 3" key="1">
    <citation type="submission" date="2018-09" db="EMBL/GenBank/DDBJ databases">
        <title>Genome sequencing of Aeromonas veronii MS-17-88.</title>
        <authorList>
            <person name="Tekedar H.C."/>
            <person name="Arick M.A."/>
            <person name="Hsu C.-Y."/>
            <person name="Thrash A."/>
            <person name="Karsi A."/>
            <person name="Lawrence M.L."/>
            <person name="Abdelhamed H."/>
        </authorList>
    </citation>
    <scope>NUCLEOTIDE SEQUENCE [LARGE SCALE GENOMIC DNA]</scope>
    <source>
        <strain evidence="2 3">MS 17-88</strain>
    </source>
</reference>
<evidence type="ECO:0008006" key="4">
    <source>
        <dbReference type="Google" id="ProtNLM"/>
    </source>
</evidence>
<comment type="caution">
    <text evidence="2">The sequence shown here is derived from an EMBL/GenBank/DDBJ whole genome shotgun (WGS) entry which is preliminary data.</text>
</comment>
<proteinExistence type="predicted"/>
<evidence type="ECO:0000256" key="1">
    <source>
        <dbReference type="SAM" id="Phobius"/>
    </source>
</evidence>
<dbReference type="EMBL" id="RAWX01000009">
    <property type="protein sequence ID" value="RKJ83803.1"/>
    <property type="molecule type" value="Genomic_DNA"/>
</dbReference>
<protein>
    <recommendedName>
        <fullName evidence="4">DUF1640 domain-containing protein</fullName>
    </recommendedName>
</protein>
<dbReference type="AlphaFoldDB" id="A0A3A9I4X7"/>
<dbReference type="Gene3D" id="1.20.5.340">
    <property type="match status" value="1"/>
</dbReference>
<evidence type="ECO:0000313" key="3">
    <source>
        <dbReference type="Proteomes" id="UP000281725"/>
    </source>
</evidence>
<sequence length="142" mass="16008">MIDSKVAKLESDVSHIQRDVTDIKQRLERVADDVNDLKVSMASLAGRQDTFEIKLDALDKKLDSKFDGLDKKFDTKFDGLDKKFDTKFDGLDNKFATKADLHEALGKQQKWMFRTMLTIMGIGIGLTGTVVTLLIKYLPHAS</sequence>
<keyword evidence="1" id="KW-0812">Transmembrane</keyword>
<dbReference type="Proteomes" id="UP000281725">
    <property type="component" value="Unassembled WGS sequence"/>
</dbReference>
<gene>
    <name evidence="2" type="ORF">D6R50_24180</name>
</gene>
<name>A0A3A9I4X7_AERVE</name>
<evidence type="ECO:0000313" key="2">
    <source>
        <dbReference type="EMBL" id="RKJ83803.1"/>
    </source>
</evidence>
<accession>A0A3A9I4X7</accession>
<keyword evidence="1" id="KW-0472">Membrane</keyword>